<keyword evidence="1" id="KW-0472">Membrane</keyword>
<sequence>MTLLNRFMMWHVRQVERLPLGWLSTVPLWALTAIQVALWVGLGLTLYAQYRIGGL</sequence>
<evidence type="ECO:0000313" key="2">
    <source>
        <dbReference type="EMBL" id="TWA97542.1"/>
    </source>
</evidence>
<feature type="transmembrane region" description="Helical" evidence="1">
    <location>
        <begin position="20"/>
        <end position="47"/>
    </location>
</feature>
<dbReference type="AlphaFoldDB" id="A0A560DKD9"/>
<keyword evidence="3" id="KW-1185">Reference proteome</keyword>
<evidence type="ECO:0000313" key="3">
    <source>
        <dbReference type="Proteomes" id="UP000319949"/>
    </source>
</evidence>
<keyword evidence="1" id="KW-0812">Transmembrane</keyword>
<comment type="caution">
    <text evidence="2">The sequence shown here is derived from an EMBL/GenBank/DDBJ whole genome shotgun (WGS) entry which is preliminary data.</text>
</comment>
<dbReference type="Proteomes" id="UP000319949">
    <property type="component" value="Unassembled WGS sequence"/>
</dbReference>
<evidence type="ECO:0000256" key="1">
    <source>
        <dbReference type="SAM" id="Phobius"/>
    </source>
</evidence>
<gene>
    <name evidence="2" type="ORF">FBZ96_106601</name>
</gene>
<dbReference type="EMBL" id="VITK01000006">
    <property type="protein sequence ID" value="TWA97542.1"/>
    <property type="molecule type" value="Genomic_DNA"/>
</dbReference>
<protein>
    <submittedName>
        <fullName evidence="2">Uncharacterized protein</fullName>
    </submittedName>
</protein>
<name>A0A560DKD9_9BRAD</name>
<keyword evidence="1" id="KW-1133">Transmembrane helix</keyword>
<accession>A0A560DKD9</accession>
<organism evidence="2 3">
    <name type="scientific">Bradyrhizobium stylosanthis</name>
    <dbReference type="NCBI Taxonomy" id="1803665"/>
    <lineage>
        <taxon>Bacteria</taxon>
        <taxon>Pseudomonadati</taxon>
        <taxon>Pseudomonadota</taxon>
        <taxon>Alphaproteobacteria</taxon>
        <taxon>Hyphomicrobiales</taxon>
        <taxon>Nitrobacteraceae</taxon>
        <taxon>Bradyrhizobium</taxon>
    </lineage>
</organism>
<reference evidence="2 3" key="1">
    <citation type="submission" date="2019-06" db="EMBL/GenBank/DDBJ databases">
        <title>Genomic Encyclopedia of Type Strains, Phase IV (KMG-V): Genome sequencing to study the core and pangenomes of soil and plant-associated prokaryotes.</title>
        <authorList>
            <person name="Whitman W."/>
        </authorList>
    </citation>
    <scope>NUCLEOTIDE SEQUENCE [LARGE SCALE GENOMIC DNA]</scope>
    <source>
        <strain evidence="2 3">BR 510</strain>
    </source>
</reference>
<proteinExistence type="predicted"/>